<dbReference type="PANTHER" id="PTHR10851:SF0">
    <property type="entry name" value="PYRIDOXINE-5'-PHOSPHATE OXIDASE"/>
    <property type="match status" value="1"/>
</dbReference>
<dbReference type="NCBIfam" id="NF004231">
    <property type="entry name" value="PRK05679.1"/>
    <property type="match status" value="1"/>
</dbReference>
<dbReference type="InterPro" id="IPR019576">
    <property type="entry name" value="Pyridoxamine_oxidase_dimer_C"/>
</dbReference>
<dbReference type="UniPathway" id="UPA01068">
    <property type="reaction ID" value="UER00304"/>
</dbReference>
<dbReference type="PIRSF" id="PIRSF000190">
    <property type="entry name" value="Pyd_amn-ph_oxd"/>
    <property type="match status" value="1"/>
</dbReference>
<sequence>MHNDVSTTKEYGINIKDWRKPYVNEDEPFLLEENLPSKDPFDIFDVWFKHIASKKDASFEEVNAACLSTVCNNRPSSRMILMKEYDREGFSFYTNLESKKARDIKASPQACLLFYWPRVDRQLLPAEMAEAYWNSRPVKSRIGSKLSAQSSVIPNRQFLIDKRNELIRLAEEKGDEAITRPDWWGGYRLRPDYFEFWQGQSDRIHDRIVFERTTSGWAMKRLSP</sequence>
<dbReference type="Proteomes" id="UP000050794">
    <property type="component" value="Unassembled WGS sequence"/>
</dbReference>
<name>A0A183UDI9_TOXCA</name>
<evidence type="ECO:0000259" key="10">
    <source>
        <dbReference type="Pfam" id="PF01243"/>
    </source>
</evidence>
<keyword evidence="13" id="KW-1185">Reference proteome</keyword>
<dbReference type="InterPro" id="IPR011576">
    <property type="entry name" value="Pyridox_Oxase_N"/>
</dbReference>
<dbReference type="NCBIfam" id="TIGR00558">
    <property type="entry name" value="pdxH"/>
    <property type="match status" value="1"/>
</dbReference>
<feature type="domain" description="Pyridoxine 5'-phosphate oxidase dimerisation C-terminal" evidence="11">
    <location>
        <begin position="184"/>
        <end position="224"/>
    </location>
</feature>
<dbReference type="AlphaFoldDB" id="A0A183UDI9"/>
<dbReference type="GO" id="GO:0008615">
    <property type="term" value="P:pyridoxine biosynthetic process"/>
    <property type="evidence" value="ECO:0007669"/>
    <property type="project" value="InterPro"/>
</dbReference>
<comment type="similarity">
    <text evidence="5">Belongs to the pyridoxamine 5'-phosphate oxidase family.</text>
</comment>
<comment type="pathway">
    <text evidence="3">Cofactor metabolism; pyridoxal 5'-phosphate salvage; pyridoxal 5'-phosphate from pyridoxamine 5'-phosphate: step 1/1.</text>
</comment>
<evidence type="ECO:0000256" key="3">
    <source>
        <dbReference type="ARBA" id="ARBA00004738"/>
    </source>
</evidence>
<evidence type="ECO:0000256" key="2">
    <source>
        <dbReference type="ARBA" id="ARBA00003691"/>
    </source>
</evidence>
<evidence type="ECO:0000313" key="13">
    <source>
        <dbReference type="Proteomes" id="UP000050794"/>
    </source>
</evidence>
<gene>
    <name evidence="12" type="ORF">TCNE_LOCUS6559</name>
</gene>
<reference evidence="14" key="1">
    <citation type="submission" date="2016-06" db="UniProtKB">
        <authorList>
            <consortium name="WormBaseParasite"/>
        </authorList>
    </citation>
    <scope>IDENTIFICATION</scope>
</reference>
<protein>
    <recommendedName>
        <fullName evidence="6">pyridoxal 5'-phosphate synthase</fullName>
        <ecNumber evidence="6">1.4.3.5</ecNumber>
    </recommendedName>
</protein>
<keyword evidence="8" id="KW-0288">FMN</keyword>
<comment type="function">
    <text evidence="2">Catalyzes the oxidation of either pyridoxine 5'-phosphate (PNP) or pyridoxamine 5'-phosphate (PMP) into pyridoxal 5'-phosphate (PLP).</text>
</comment>
<evidence type="ECO:0000256" key="7">
    <source>
        <dbReference type="ARBA" id="ARBA00022630"/>
    </source>
</evidence>
<dbReference type="Gene3D" id="2.30.110.10">
    <property type="entry name" value="Electron Transport, Fmn-binding Protein, Chain A"/>
    <property type="match status" value="1"/>
</dbReference>
<dbReference type="EC" id="1.4.3.5" evidence="6"/>
<evidence type="ECO:0000256" key="6">
    <source>
        <dbReference type="ARBA" id="ARBA00012801"/>
    </source>
</evidence>
<keyword evidence="7" id="KW-0285">Flavoprotein</keyword>
<evidence type="ECO:0000313" key="14">
    <source>
        <dbReference type="WBParaSite" id="TCNE_0000655901-mRNA-1"/>
    </source>
</evidence>
<dbReference type="Pfam" id="PF10590">
    <property type="entry name" value="PNP_phzG_C"/>
    <property type="match status" value="1"/>
</dbReference>
<comment type="pathway">
    <text evidence="4">Cofactor metabolism; pyridoxal 5'-phosphate salvage; pyridoxal 5'-phosphate from pyridoxine 5'-phosphate: step 1/1.</text>
</comment>
<feature type="domain" description="Pyridoxamine 5'-phosphate oxidase N-terminal" evidence="10">
    <location>
        <begin position="57"/>
        <end position="160"/>
    </location>
</feature>
<dbReference type="SUPFAM" id="SSF50475">
    <property type="entry name" value="FMN-binding split barrel"/>
    <property type="match status" value="1"/>
</dbReference>
<reference evidence="12 13" key="2">
    <citation type="submission" date="2018-11" db="EMBL/GenBank/DDBJ databases">
        <authorList>
            <consortium name="Pathogen Informatics"/>
        </authorList>
    </citation>
    <scope>NUCLEOTIDE SEQUENCE [LARGE SCALE GENOMIC DNA]</scope>
</reference>
<dbReference type="Pfam" id="PF01243">
    <property type="entry name" value="PNPOx_N"/>
    <property type="match status" value="1"/>
</dbReference>
<dbReference type="PROSITE" id="PS01064">
    <property type="entry name" value="PYRIDOX_OXIDASE"/>
    <property type="match status" value="1"/>
</dbReference>
<evidence type="ECO:0000313" key="12">
    <source>
        <dbReference type="EMBL" id="VDM37880.1"/>
    </source>
</evidence>
<evidence type="ECO:0000256" key="4">
    <source>
        <dbReference type="ARBA" id="ARBA00005037"/>
    </source>
</evidence>
<evidence type="ECO:0000256" key="9">
    <source>
        <dbReference type="ARBA" id="ARBA00023002"/>
    </source>
</evidence>
<dbReference type="InterPro" id="IPR019740">
    <property type="entry name" value="Pyridox_Oxase_CS"/>
</dbReference>
<dbReference type="EMBL" id="UYWY01019512">
    <property type="protein sequence ID" value="VDM37880.1"/>
    <property type="molecule type" value="Genomic_DNA"/>
</dbReference>
<dbReference type="PANTHER" id="PTHR10851">
    <property type="entry name" value="PYRIDOXINE-5-PHOSPHATE OXIDASE"/>
    <property type="match status" value="1"/>
</dbReference>
<organism evidence="13 14">
    <name type="scientific">Toxocara canis</name>
    <name type="common">Canine roundworm</name>
    <dbReference type="NCBI Taxonomy" id="6265"/>
    <lineage>
        <taxon>Eukaryota</taxon>
        <taxon>Metazoa</taxon>
        <taxon>Ecdysozoa</taxon>
        <taxon>Nematoda</taxon>
        <taxon>Chromadorea</taxon>
        <taxon>Rhabditida</taxon>
        <taxon>Spirurina</taxon>
        <taxon>Ascaridomorpha</taxon>
        <taxon>Ascaridoidea</taxon>
        <taxon>Toxocaridae</taxon>
        <taxon>Toxocara</taxon>
    </lineage>
</organism>
<comment type="cofactor">
    <cofactor evidence="1">
        <name>FMN</name>
        <dbReference type="ChEBI" id="CHEBI:58210"/>
    </cofactor>
</comment>
<evidence type="ECO:0000256" key="5">
    <source>
        <dbReference type="ARBA" id="ARBA00007301"/>
    </source>
</evidence>
<keyword evidence="9" id="KW-0560">Oxidoreductase</keyword>
<evidence type="ECO:0000256" key="1">
    <source>
        <dbReference type="ARBA" id="ARBA00001917"/>
    </source>
</evidence>
<evidence type="ECO:0000256" key="8">
    <source>
        <dbReference type="ARBA" id="ARBA00022643"/>
    </source>
</evidence>
<dbReference type="InterPro" id="IPR000659">
    <property type="entry name" value="Pyridox_Oxase"/>
</dbReference>
<dbReference type="GO" id="GO:0010181">
    <property type="term" value="F:FMN binding"/>
    <property type="evidence" value="ECO:0007669"/>
    <property type="project" value="InterPro"/>
</dbReference>
<evidence type="ECO:0000259" key="11">
    <source>
        <dbReference type="Pfam" id="PF10590"/>
    </source>
</evidence>
<dbReference type="WBParaSite" id="TCNE_0000655901-mRNA-1">
    <property type="protein sequence ID" value="TCNE_0000655901-mRNA-1"/>
    <property type="gene ID" value="TCNE_0000655901"/>
</dbReference>
<accession>A0A183UDI9</accession>
<dbReference type="InterPro" id="IPR012349">
    <property type="entry name" value="Split_barrel_FMN-bd"/>
</dbReference>
<proteinExistence type="inferred from homology"/>
<dbReference type="GO" id="GO:0004733">
    <property type="term" value="F:pyridoxamine phosphate oxidase activity"/>
    <property type="evidence" value="ECO:0007669"/>
    <property type="project" value="UniProtKB-EC"/>
</dbReference>